<dbReference type="AlphaFoldDB" id="A0A418QXG5"/>
<evidence type="ECO:0000313" key="4">
    <source>
        <dbReference type="EMBL" id="RIY09844.1"/>
    </source>
</evidence>
<dbReference type="RefSeq" id="WP_119655989.1">
    <property type="nucleotide sequence ID" value="NZ_JBHUOI010000010.1"/>
</dbReference>
<dbReference type="EMBL" id="QYCN01000015">
    <property type="protein sequence ID" value="RIY09844.1"/>
    <property type="molecule type" value="Genomic_DNA"/>
</dbReference>
<dbReference type="PANTHER" id="PTHR47199">
    <property type="entry name" value="PHOTOSYSTEM II STABILITY/ASSEMBLY FACTOR HCF136, CHLOROPLASTIC"/>
    <property type="match status" value="1"/>
</dbReference>
<reference evidence="4 5" key="1">
    <citation type="submission" date="2019-01" db="EMBL/GenBank/DDBJ databases">
        <title>Hymenobacter humicola sp. nov., isolated from soils in Antarctica.</title>
        <authorList>
            <person name="Sedlacek I."/>
            <person name="Holochova P."/>
            <person name="Kralova S."/>
            <person name="Pantucek R."/>
            <person name="Stankova E."/>
            <person name="Vrbovska V."/>
            <person name="Kristofova L."/>
            <person name="Svec P."/>
            <person name="Busse H.-J."/>
        </authorList>
    </citation>
    <scope>NUCLEOTIDE SEQUENCE [LARGE SCALE GENOMIC DNA]</scope>
    <source>
        <strain evidence="4 5">CCM 8852</strain>
    </source>
</reference>
<dbReference type="OrthoDB" id="9757809at2"/>
<dbReference type="GO" id="GO:0009523">
    <property type="term" value="C:photosystem II"/>
    <property type="evidence" value="ECO:0007669"/>
    <property type="project" value="UniProtKB-KW"/>
</dbReference>
<accession>A0A418QXG5</accession>
<evidence type="ECO:0000259" key="3">
    <source>
        <dbReference type="Pfam" id="PF14870"/>
    </source>
</evidence>
<dbReference type="Pfam" id="PF14870">
    <property type="entry name" value="PSII_BNR"/>
    <property type="match status" value="2"/>
</dbReference>
<feature type="domain" description="Photosynthesis system II assembly factor Ycf48/Hcf136-like" evidence="3">
    <location>
        <begin position="123"/>
        <end position="201"/>
    </location>
</feature>
<gene>
    <name evidence="4" type="ORF">D0T11_11805</name>
</gene>
<dbReference type="GO" id="GO:0015979">
    <property type="term" value="P:photosynthesis"/>
    <property type="evidence" value="ECO:0007669"/>
    <property type="project" value="UniProtKB-KW"/>
</dbReference>
<organism evidence="4 5">
    <name type="scientific">Hymenobacter rubripertinctus</name>
    <dbReference type="NCBI Taxonomy" id="2029981"/>
    <lineage>
        <taxon>Bacteria</taxon>
        <taxon>Pseudomonadati</taxon>
        <taxon>Bacteroidota</taxon>
        <taxon>Cytophagia</taxon>
        <taxon>Cytophagales</taxon>
        <taxon>Hymenobacteraceae</taxon>
        <taxon>Hymenobacter</taxon>
    </lineage>
</organism>
<comment type="caution">
    <text evidence="4">The sequence shown here is derived from an EMBL/GenBank/DDBJ whole genome shotgun (WGS) entry which is preliminary data.</text>
</comment>
<keyword evidence="5" id="KW-1185">Reference proteome</keyword>
<dbReference type="PROSITE" id="PS51257">
    <property type="entry name" value="PROKAR_LIPOPROTEIN"/>
    <property type="match status" value="1"/>
</dbReference>
<dbReference type="PANTHER" id="PTHR47199:SF2">
    <property type="entry name" value="PHOTOSYSTEM II STABILITY_ASSEMBLY FACTOR HCF136, CHLOROPLASTIC"/>
    <property type="match status" value="1"/>
</dbReference>
<feature type="domain" description="Photosynthesis system II assembly factor Ycf48/Hcf136-like" evidence="3">
    <location>
        <begin position="44"/>
        <end position="119"/>
    </location>
</feature>
<sequence>MKKPLLLVLTCGLLSGCEKEVYVLDRYATMRAEELVVPAAAKASDLLTVDFVSPAQGFVGGTDGTLLATADGGQSWQNLSQPTLGTIRKLAFTSATAGWAATTSGLYRTTNGGQTWQRVVNATTPLNDVQFVSPQVGYAVGSQSQILKTTNGGQTWQSQRQYTWKYVELRSVSFSAPDSGMAVGNHEAMYSTTNGGQTWLRRDDGISDRGYHAVLKYRQPEHFLLLGQSDPGGLLYYSSFLERSPSGDHSPENQNTFTMYGVARLQDRTVAVGENTIIRYDPAYSSNANTPWALVHASDGTTLIRPFRAIDFADLNTLYAVGASGLLMRLQY</sequence>
<dbReference type="InterPro" id="IPR028203">
    <property type="entry name" value="PSII_CF48-like_dom"/>
</dbReference>
<dbReference type="Gene3D" id="2.130.10.10">
    <property type="entry name" value="YVTN repeat-like/Quinoprotein amine dehydrogenase"/>
    <property type="match status" value="2"/>
</dbReference>
<keyword evidence="2" id="KW-0604">Photosystem II</keyword>
<proteinExistence type="predicted"/>
<evidence type="ECO:0000256" key="1">
    <source>
        <dbReference type="ARBA" id="ARBA00022531"/>
    </source>
</evidence>
<evidence type="ECO:0000313" key="5">
    <source>
        <dbReference type="Proteomes" id="UP000284250"/>
    </source>
</evidence>
<keyword evidence="1" id="KW-0602">Photosynthesis</keyword>
<dbReference type="Proteomes" id="UP000284250">
    <property type="component" value="Unassembled WGS sequence"/>
</dbReference>
<dbReference type="SUPFAM" id="SSF110296">
    <property type="entry name" value="Oligoxyloglucan reducing end-specific cellobiohydrolase"/>
    <property type="match status" value="1"/>
</dbReference>
<dbReference type="InterPro" id="IPR015943">
    <property type="entry name" value="WD40/YVTN_repeat-like_dom_sf"/>
</dbReference>
<protein>
    <recommendedName>
        <fullName evidence="3">Photosynthesis system II assembly factor Ycf48/Hcf136-like domain-containing protein</fullName>
    </recommendedName>
</protein>
<name>A0A418QXG5_9BACT</name>
<evidence type="ECO:0000256" key="2">
    <source>
        <dbReference type="ARBA" id="ARBA00023276"/>
    </source>
</evidence>